<feature type="compositionally biased region" description="Basic and acidic residues" evidence="2">
    <location>
        <begin position="64"/>
        <end position="75"/>
    </location>
</feature>
<dbReference type="InterPro" id="IPR001138">
    <property type="entry name" value="Zn2Cys6_DnaBD"/>
</dbReference>
<dbReference type="Proteomes" id="UP001629113">
    <property type="component" value="Unassembled WGS sequence"/>
</dbReference>
<feature type="region of interest" description="Disordered" evidence="2">
    <location>
        <begin position="155"/>
        <end position="178"/>
    </location>
</feature>
<dbReference type="EMBL" id="JBFCZG010000006">
    <property type="protein sequence ID" value="KAL3421185.1"/>
    <property type="molecule type" value="Genomic_DNA"/>
</dbReference>
<name>A0ABR4PCY1_9HELO</name>
<reference evidence="3 4" key="1">
    <citation type="submission" date="2024-06" db="EMBL/GenBank/DDBJ databases">
        <title>Complete genome of Phlyctema vagabunda strain 19-DSS-EL-015.</title>
        <authorList>
            <person name="Fiorenzani C."/>
        </authorList>
    </citation>
    <scope>NUCLEOTIDE SEQUENCE [LARGE SCALE GENOMIC DNA]</scope>
    <source>
        <strain evidence="3 4">19-DSS-EL-015</strain>
    </source>
</reference>
<evidence type="ECO:0000256" key="1">
    <source>
        <dbReference type="ARBA" id="ARBA00023242"/>
    </source>
</evidence>
<keyword evidence="4" id="KW-1185">Reference proteome</keyword>
<keyword evidence="1" id="KW-0539">Nucleus</keyword>
<evidence type="ECO:0000313" key="3">
    <source>
        <dbReference type="EMBL" id="KAL3421185.1"/>
    </source>
</evidence>
<evidence type="ECO:0000256" key="2">
    <source>
        <dbReference type="SAM" id="MobiDB-lite"/>
    </source>
</evidence>
<comment type="caution">
    <text evidence="3">The sequence shown here is derived from an EMBL/GenBank/DDBJ whole genome shotgun (WGS) entry which is preliminary data.</text>
</comment>
<feature type="compositionally biased region" description="Basic residues" evidence="2">
    <location>
        <begin position="82"/>
        <end position="95"/>
    </location>
</feature>
<organism evidence="3 4">
    <name type="scientific">Phlyctema vagabunda</name>
    <dbReference type="NCBI Taxonomy" id="108571"/>
    <lineage>
        <taxon>Eukaryota</taxon>
        <taxon>Fungi</taxon>
        <taxon>Dikarya</taxon>
        <taxon>Ascomycota</taxon>
        <taxon>Pezizomycotina</taxon>
        <taxon>Leotiomycetes</taxon>
        <taxon>Helotiales</taxon>
        <taxon>Dermateaceae</taxon>
        <taxon>Phlyctema</taxon>
    </lineage>
</organism>
<accession>A0ABR4PCY1</accession>
<proteinExistence type="predicted"/>
<gene>
    <name evidence="3" type="ORF">PVAG01_07630</name>
</gene>
<dbReference type="InterPro" id="IPR036864">
    <property type="entry name" value="Zn2-C6_fun-type_DNA-bd_sf"/>
</dbReference>
<protein>
    <submittedName>
        <fullName evidence="3">C6 finger domain-containing protein</fullName>
    </submittedName>
</protein>
<dbReference type="CDD" id="cd00067">
    <property type="entry name" value="GAL4"/>
    <property type="match status" value="1"/>
</dbReference>
<dbReference type="SUPFAM" id="SSF57701">
    <property type="entry name" value="Zn2/Cys6 DNA-binding domain"/>
    <property type="match status" value="1"/>
</dbReference>
<dbReference type="Gene3D" id="4.10.240.10">
    <property type="entry name" value="Zn(2)-C6 fungal-type DNA-binding domain"/>
    <property type="match status" value="1"/>
</dbReference>
<feature type="region of interest" description="Disordered" evidence="2">
    <location>
        <begin position="60"/>
        <end position="113"/>
    </location>
</feature>
<sequence>MGVDSGQRGACDRCRGQKLRCIGLSGLMPAFESEGRIQRNEKPCDRCRKAQVECFSVRPASRKKTGDTPDDKEKVGYGTQRQQRRSATKLQRHTSHNSFSQSPLRAANESDHDGKVRHEKLDFSLHPIHDWQDPNPTEIDWDNFDHWNSVLTGRQERTFSSQEPSTTTSTPYKSRNIQEPSDYFSIPIEHDLDMSSLGTLGLLNTPNENHQSSAGLLNSEHVTDVHLSSAQARQACIRDLTELNEILLRDKKTAGGRKHVARQSLSPLHHPITSESNRIGRTLQHSHTFIHILQRLRPAKTTSEDARCSHFLTSYDDSNSFTKLLKEHENIEAAKGSGHSSHSAASLLPTAPLSLNSRTSTIVSPVLSPLDMPTILSLICCYAYIVEAYSSILSEILDCMLHSPQNLQTLWSGLTLDGFNLDGHLNIQLECLLHITGRMLDKMEKILLGSSSSNSQDQNKGILDSKLSAGLLDALYCRRDSDSSSADPHKELRVKRDMRSIQSALKCLD</sequence>
<feature type="compositionally biased region" description="Low complexity" evidence="2">
    <location>
        <begin position="158"/>
        <end position="170"/>
    </location>
</feature>
<evidence type="ECO:0000313" key="4">
    <source>
        <dbReference type="Proteomes" id="UP001629113"/>
    </source>
</evidence>